<dbReference type="EMBL" id="KZ293415">
    <property type="protein sequence ID" value="PBK77867.1"/>
    <property type="molecule type" value="Genomic_DNA"/>
</dbReference>
<dbReference type="Proteomes" id="UP000218334">
    <property type="component" value="Unassembled WGS sequence"/>
</dbReference>
<feature type="region of interest" description="Disordered" evidence="1">
    <location>
        <begin position="92"/>
        <end position="144"/>
    </location>
</feature>
<keyword evidence="4" id="KW-1185">Reference proteome</keyword>
<feature type="signal peptide" evidence="2">
    <location>
        <begin position="1"/>
        <end position="23"/>
    </location>
</feature>
<protein>
    <submittedName>
        <fullName evidence="3">Uncharacterized protein</fullName>
    </submittedName>
</protein>
<organism evidence="3 4">
    <name type="scientific">Armillaria solidipes</name>
    <dbReference type="NCBI Taxonomy" id="1076256"/>
    <lineage>
        <taxon>Eukaryota</taxon>
        <taxon>Fungi</taxon>
        <taxon>Dikarya</taxon>
        <taxon>Basidiomycota</taxon>
        <taxon>Agaricomycotina</taxon>
        <taxon>Agaricomycetes</taxon>
        <taxon>Agaricomycetidae</taxon>
        <taxon>Agaricales</taxon>
        <taxon>Marasmiineae</taxon>
        <taxon>Physalacriaceae</taxon>
        <taxon>Armillaria</taxon>
    </lineage>
</organism>
<keyword evidence="2" id="KW-0732">Signal</keyword>
<feature type="compositionally biased region" description="Low complexity" evidence="1">
    <location>
        <begin position="56"/>
        <end position="66"/>
    </location>
</feature>
<evidence type="ECO:0000256" key="2">
    <source>
        <dbReference type="SAM" id="SignalP"/>
    </source>
</evidence>
<feature type="region of interest" description="Disordered" evidence="1">
    <location>
        <begin position="28"/>
        <end position="69"/>
    </location>
</feature>
<feature type="chain" id="PRO_5013641924" evidence="2">
    <location>
        <begin position="24"/>
        <end position="144"/>
    </location>
</feature>
<sequence length="144" mass="15557">MNPMKPTQNLLLWVLSYCRLSHQIELYTPAKDPPDTVSNKHKHTETEQSKAGKAQSTTSTNSISSTVLKAKKKIKNVTKKITKITSGIVKGKKTVTSLVPPVAPSEDPPHAQSPSIAPPPSHTSDVDLPSLEDPSDLDSDHSSI</sequence>
<evidence type="ECO:0000313" key="4">
    <source>
        <dbReference type="Proteomes" id="UP000218334"/>
    </source>
</evidence>
<evidence type="ECO:0000256" key="1">
    <source>
        <dbReference type="SAM" id="MobiDB-lite"/>
    </source>
</evidence>
<evidence type="ECO:0000313" key="3">
    <source>
        <dbReference type="EMBL" id="PBK77867.1"/>
    </source>
</evidence>
<proteinExistence type="predicted"/>
<accession>A0A2H3CM64</accession>
<dbReference type="AlphaFoldDB" id="A0A2H3CM64"/>
<gene>
    <name evidence="3" type="ORF">ARMSODRAFT_1010507</name>
</gene>
<name>A0A2H3CM64_9AGAR</name>
<reference evidence="4" key="1">
    <citation type="journal article" date="2017" name="Nat. Ecol. Evol.">
        <title>Genome expansion and lineage-specific genetic innovations in the forest pathogenic fungi Armillaria.</title>
        <authorList>
            <person name="Sipos G."/>
            <person name="Prasanna A.N."/>
            <person name="Walter M.C."/>
            <person name="O'Connor E."/>
            <person name="Balint B."/>
            <person name="Krizsan K."/>
            <person name="Kiss B."/>
            <person name="Hess J."/>
            <person name="Varga T."/>
            <person name="Slot J."/>
            <person name="Riley R."/>
            <person name="Boka B."/>
            <person name="Rigling D."/>
            <person name="Barry K."/>
            <person name="Lee J."/>
            <person name="Mihaltcheva S."/>
            <person name="LaButti K."/>
            <person name="Lipzen A."/>
            <person name="Waldron R."/>
            <person name="Moloney N.M."/>
            <person name="Sperisen C."/>
            <person name="Kredics L."/>
            <person name="Vagvoelgyi C."/>
            <person name="Patrignani A."/>
            <person name="Fitzpatrick D."/>
            <person name="Nagy I."/>
            <person name="Doyle S."/>
            <person name="Anderson J.B."/>
            <person name="Grigoriev I.V."/>
            <person name="Gueldener U."/>
            <person name="Muensterkoetter M."/>
            <person name="Nagy L.G."/>
        </authorList>
    </citation>
    <scope>NUCLEOTIDE SEQUENCE [LARGE SCALE GENOMIC DNA]</scope>
    <source>
        <strain evidence="4">28-4</strain>
    </source>
</reference>